<dbReference type="InterPro" id="IPR012467">
    <property type="entry name" value="DUF1684"/>
</dbReference>
<accession>A0ABT7SCF1</accession>
<dbReference type="PANTHER" id="PTHR41913">
    <property type="entry name" value="DUF1684 DOMAIN-CONTAINING PROTEIN"/>
    <property type="match status" value="1"/>
</dbReference>
<dbReference type="RefSeq" id="WP_289453387.1">
    <property type="nucleotide sequence ID" value="NZ_JAUCGQ010000001.1"/>
</dbReference>
<sequence length="268" mass="28907">MTADVSAPPAADAALAWAEWHAERERSLAAPHGWLTLVGYHPLRSTAERVADVPGEWWTDAAGAHRRVDGRTESFALDEGGSLIAARYLPADRTSSADPDESQVAVELVRRTGRYALRLRDPRAADRVRFAGVPTFAYDPAWVLDVPARWYHGARTVVVGAARAGLVHEARIVGEIDVERDGRVTTLALTAGHGAPALLFSDEAHGVAPWRVLWLDDVEGAPTVRLDLNRALNLPYAFSDHGTCPAPVAGNHLPFAVTAGERAPERAS</sequence>
<keyword evidence="2" id="KW-1185">Reference proteome</keyword>
<evidence type="ECO:0000313" key="2">
    <source>
        <dbReference type="Proteomes" id="UP001529338"/>
    </source>
</evidence>
<reference evidence="1 2" key="1">
    <citation type="submission" date="2023-06" db="EMBL/GenBank/DDBJ databases">
        <title>Cellulomonas sp. MW4 Whole genome sequence.</title>
        <authorList>
            <person name="Park S."/>
        </authorList>
    </citation>
    <scope>NUCLEOTIDE SEQUENCE [LARGE SCALE GENOMIC DNA]</scope>
    <source>
        <strain evidence="1 2">MW4</strain>
    </source>
</reference>
<gene>
    <name evidence="1" type="ORF">QRT04_02910</name>
</gene>
<protein>
    <submittedName>
        <fullName evidence="1">DUF1684 domain-containing protein</fullName>
    </submittedName>
</protein>
<dbReference type="EMBL" id="JAUCGQ010000001">
    <property type="protein sequence ID" value="MDM7853871.1"/>
    <property type="molecule type" value="Genomic_DNA"/>
</dbReference>
<dbReference type="PANTHER" id="PTHR41913:SF1">
    <property type="entry name" value="DUF1684 DOMAIN-CONTAINING PROTEIN"/>
    <property type="match status" value="1"/>
</dbReference>
<name>A0ABT7SCF1_9CELL</name>
<organism evidence="1 2">
    <name type="scientific">Cellulomonas alba</name>
    <dbReference type="NCBI Taxonomy" id="3053467"/>
    <lineage>
        <taxon>Bacteria</taxon>
        <taxon>Bacillati</taxon>
        <taxon>Actinomycetota</taxon>
        <taxon>Actinomycetes</taxon>
        <taxon>Micrococcales</taxon>
        <taxon>Cellulomonadaceae</taxon>
        <taxon>Cellulomonas</taxon>
    </lineage>
</organism>
<dbReference type="Proteomes" id="UP001529338">
    <property type="component" value="Unassembled WGS sequence"/>
</dbReference>
<comment type="caution">
    <text evidence="1">The sequence shown here is derived from an EMBL/GenBank/DDBJ whole genome shotgun (WGS) entry which is preliminary data.</text>
</comment>
<dbReference type="Pfam" id="PF07920">
    <property type="entry name" value="DUF1684"/>
    <property type="match status" value="1"/>
</dbReference>
<evidence type="ECO:0000313" key="1">
    <source>
        <dbReference type="EMBL" id="MDM7853871.1"/>
    </source>
</evidence>
<proteinExistence type="predicted"/>